<evidence type="ECO:0000256" key="5">
    <source>
        <dbReference type="ARBA" id="ARBA00022839"/>
    </source>
</evidence>
<evidence type="ECO:0000313" key="9">
    <source>
        <dbReference type="Proteomes" id="UP001596996"/>
    </source>
</evidence>
<dbReference type="NCBIfam" id="NF002140">
    <property type="entry name" value="PRK00977.1-4"/>
    <property type="match status" value="1"/>
</dbReference>
<evidence type="ECO:0000256" key="6">
    <source>
        <dbReference type="HAMAP-Rule" id="MF_00337"/>
    </source>
</evidence>
<accession>A0ABW3I7F2</accession>
<protein>
    <recommendedName>
        <fullName evidence="6">Exodeoxyribonuclease 7 small subunit</fullName>
        <ecNumber evidence="6">3.1.11.6</ecNumber>
    </recommendedName>
    <alternativeName>
        <fullName evidence="6">Exodeoxyribonuclease VII small subunit</fullName>
        <shortName evidence="6">Exonuclease VII small subunit</shortName>
    </alternativeName>
</protein>
<comment type="subcellular location">
    <subcellularLocation>
        <location evidence="6">Cytoplasm</location>
    </subcellularLocation>
</comment>
<dbReference type="SUPFAM" id="SSF116842">
    <property type="entry name" value="XseB-like"/>
    <property type="match status" value="1"/>
</dbReference>
<keyword evidence="3 6" id="KW-0540">Nuclease</keyword>
<dbReference type="RefSeq" id="WP_380817872.1">
    <property type="nucleotide sequence ID" value="NZ_JBHTJN010000001.1"/>
</dbReference>
<evidence type="ECO:0000256" key="1">
    <source>
        <dbReference type="ARBA" id="ARBA00009998"/>
    </source>
</evidence>
<dbReference type="Proteomes" id="UP001596996">
    <property type="component" value="Unassembled WGS sequence"/>
</dbReference>
<keyword evidence="4 6" id="KW-0378">Hydrolase</keyword>
<dbReference type="InterPro" id="IPR003761">
    <property type="entry name" value="Exonuc_VII_S"/>
</dbReference>
<comment type="similarity">
    <text evidence="1 6">Belongs to the XseB family.</text>
</comment>
<dbReference type="GO" id="GO:0008855">
    <property type="term" value="F:exodeoxyribonuclease VII activity"/>
    <property type="evidence" value="ECO:0007669"/>
    <property type="project" value="UniProtKB-EC"/>
</dbReference>
<dbReference type="InterPro" id="IPR037004">
    <property type="entry name" value="Exonuc_VII_ssu_sf"/>
</dbReference>
<comment type="function">
    <text evidence="6">Bidirectionally degrades single-stranded DNA into large acid-insoluble oligonucleotides, which are then degraded further into small acid-soluble oligonucleotides.</text>
</comment>
<dbReference type="EMBL" id="JBHTJN010000001">
    <property type="protein sequence ID" value="MFD0965332.1"/>
    <property type="molecule type" value="Genomic_DNA"/>
</dbReference>
<evidence type="ECO:0000256" key="3">
    <source>
        <dbReference type="ARBA" id="ARBA00022722"/>
    </source>
</evidence>
<comment type="catalytic activity">
    <reaction evidence="6">
        <text>Exonucleolytic cleavage in either 5'- to 3'- or 3'- to 5'-direction to yield nucleoside 5'-phosphates.</text>
        <dbReference type="EC" id="3.1.11.6"/>
    </reaction>
</comment>
<keyword evidence="2 6" id="KW-0963">Cytoplasm</keyword>
<keyword evidence="9" id="KW-1185">Reference proteome</keyword>
<organism evidence="8 9">
    <name type="scientific">Seminibacterium arietis</name>
    <dbReference type="NCBI Taxonomy" id="1173502"/>
    <lineage>
        <taxon>Bacteria</taxon>
        <taxon>Pseudomonadati</taxon>
        <taxon>Pseudomonadota</taxon>
        <taxon>Gammaproteobacteria</taxon>
        <taxon>Pasteurellales</taxon>
        <taxon>Pasteurellaceae</taxon>
        <taxon>Seminibacterium</taxon>
    </lineage>
</organism>
<keyword evidence="7" id="KW-0175">Coiled coil</keyword>
<dbReference type="NCBIfam" id="TIGR01280">
    <property type="entry name" value="xseB"/>
    <property type="match status" value="1"/>
</dbReference>
<evidence type="ECO:0000256" key="2">
    <source>
        <dbReference type="ARBA" id="ARBA00022490"/>
    </source>
</evidence>
<gene>
    <name evidence="6 8" type="primary">xseB</name>
    <name evidence="8" type="ORF">ACFQ02_00415</name>
</gene>
<dbReference type="Pfam" id="PF02609">
    <property type="entry name" value="Exonuc_VII_S"/>
    <property type="match status" value="1"/>
</dbReference>
<proteinExistence type="inferred from homology"/>
<dbReference type="PANTHER" id="PTHR34137">
    <property type="entry name" value="EXODEOXYRIBONUCLEASE 7 SMALL SUBUNIT"/>
    <property type="match status" value="1"/>
</dbReference>
<keyword evidence="5 6" id="KW-0269">Exonuclease</keyword>
<evidence type="ECO:0000256" key="7">
    <source>
        <dbReference type="SAM" id="Coils"/>
    </source>
</evidence>
<dbReference type="PANTHER" id="PTHR34137:SF1">
    <property type="entry name" value="EXODEOXYRIBONUCLEASE 7 SMALL SUBUNIT"/>
    <property type="match status" value="1"/>
</dbReference>
<dbReference type="Gene3D" id="1.10.287.1040">
    <property type="entry name" value="Exonuclease VII, small subunit"/>
    <property type="match status" value="1"/>
</dbReference>
<feature type="coiled-coil region" evidence="7">
    <location>
        <begin position="49"/>
        <end position="76"/>
    </location>
</feature>
<dbReference type="HAMAP" id="MF_00337">
    <property type="entry name" value="Exonuc_7_S"/>
    <property type="match status" value="1"/>
</dbReference>
<dbReference type="NCBIfam" id="NF002137">
    <property type="entry name" value="PRK00977.1-1"/>
    <property type="match status" value="1"/>
</dbReference>
<dbReference type="EC" id="3.1.11.6" evidence="6"/>
<comment type="caution">
    <text evidence="8">The sequence shown here is derived from an EMBL/GenBank/DDBJ whole genome shotgun (WGS) entry which is preliminary data.</text>
</comment>
<reference evidence="9" key="1">
    <citation type="journal article" date="2019" name="Int. J. Syst. Evol. Microbiol.">
        <title>The Global Catalogue of Microorganisms (GCM) 10K type strain sequencing project: providing services to taxonomists for standard genome sequencing and annotation.</title>
        <authorList>
            <consortium name="The Broad Institute Genomics Platform"/>
            <consortium name="The Broad Institute Genome Sequencing Center for Infectious Disease"/>
            <person name="Wu L."/>
            <person name="Ma J."/>
        </authorList>
    </citation>
    <scope>NUCLEOTIDE SEQUENCE [LARGE SCALE GENOMIC DNA]</scope>
    <source>
        <strain evidence="9">CCUG 61707</strain>
    </source>
</reference>
<name>A0ABW3I7F2_9PAST</name>
<sequence length="81" mass="9050">MDKQALKNTTPIDFETALSQLETVVTRLEGGELSLEQALKDFEQGIKLAQVGQNALQEAEQRIKILLEKNDTAQLDDYQAC</sequence>
<evidence type="ECO:0000256" key="4">
    <source>
        <dbReference type="ARBA" id="ARBA00022801"/>
    </source>
</evidence>
<evidence type="ECO:0000313" key="8">
    <source>
        <dbReference type="EMBL" id="MFD0965332.1"/>
    </source>
</evidence>
<comment type="subunit">
    <text evidence="6">Heterooligomer composed of large and small subunits.</text>
</comment>